<feature type="transmembrane region" description="Helical" evidence="1">
    <location>
        <begin position="58"/>
        <end position="76"/>
    </location>
</feature>
<feature type="transmembrane region" description="Helical" evidence="1">
    <location>
        <begin position="12"/>
        <end position="32"/>
    </location>
</feature>
<dbReference type="RefSeq" id="WP_157370153.1">
    <property type="nucleotide sequence ID" value="NZ_LT838813.1"/>
</dbReference>
<keyword evidence="1" id="KW-1133">Transmembrane helix</keyword>
<evidence type="ECO:0000313" key="3">
    <source>
        <dbReference type="Proteomes" id="UP000192333"/>
    </source>
</evidence>
<reference evidence="3" key="1">
    <citation type="submission" date="2017-04" db="EMBL/GenBank/DDBJ databases">
        <authorList>
            <person name="Varghese N."/>
            <person name="Submissions S."/>
        </authorList>
    </citation>
    <scope>NUCLEOTIDE SEQUENCE [LARGE SCALE GENOMIC DNA]</scope>
    <source>
        <strain evidence="3">DSM 16537</strain>
    </source>
</reference>
<proteinExistence type="predicted"/>
<feature type="transmembrane region" description="Helical" evidence="1">
    <location>
        <begin position="96"/>
        <end position="115"/>
    </location>
</feature>
<dbReference type="EMBL" id="LT838813">
    <property type="protein sequence ID" value="SMD44090.1"/>
    <property type="molecule type" value="Genomic_DNA"/>
</dbReference>
<feature type="transmembrane region" description="Helical" evidence="1">
    <location>
        <begin position="121"/>
        <end position="140"/>
    </location>
</feature>
<sequence length="150" mass="17923">MLTKLLLPYRLKFIGLALLLPMTLLLILSGVYEYELLWLTWNGFRKPGDLFYGSNENFTYEFAYIGTFLSMFLIAFSKEKIEDEYIQKLRLDSLLLAFYLYSLISILGTLVFYSFDYLLFMGYNTFSLQLVFIIRFRWVMYRQHETLALI</sequence>
<evidence type="ECO:0000313" key="2">
    <source>
        <dbReference type="EMBL" id="SMD44090.1"/>
    </source>
</evidence>
<dbReference type="STRING" id="758820.SAMN00777080_2705"/>
<accession>A0A1W2H570</accession>
<name>A0A1W2H570_9BACT</name>
<dbReference type="Proteomes" id="UP000192333">
    <property type="component" value="Chromosome I"/>
</dbReference>
<evidence type="ECO:0000256" key="1">
    <source>
        <dbReference type="SAM" id="Phobius"/>
    </source>
</evidence>
<protein>
    <submittedName>
        <fullName evidence="2">Uncharacterized protein</fullName>
    </submittedName>
</protein>
<keyword evidence="1" id="KW-0472">Membrane</keyword>
<gene>
    <name evidence="2" type="ORF">SAMN00777080_2705</name>
</gene>
<dbReference type="OrthoDB" id="894278at2"/>
<organism evidence="2 3">
    <name type="scientific">Aquiflexum balticum DSM 16537</name>
    <dbReference type="NCBI Taxonomy" id="758820"/>
    <lineage>
        <taxon>Bacteria</taxon>
        <taxon>Pseudomonadati</taxon>
        <taxon>Bacteroidota</taxon>
        <taxon>Cytophagia</taxon>
        <taxon>Cytophagales</taxon>
        <taxon>Cyclobacteriaceae</taxon>
        <taxon>Aquiflexum</taxon>
    </lineage>
</organism>
<dbReference type="AlphaFoldDB" id="A0A1W2H570"/>
<keyword evidence="1" id="KW-0812">Transmembrane</keyword>
<keyword evidence="3" id="KW-1185">Reference proteome</keyword>